<dbReference type="PANTHER" id="PTHR38340:SF1">
    <property type="entry name" value="S-LAYER PROTEIN"/>
    <property type="match status" value="1"/>
</dbReference>
<dbReference type="Proteomes" id="UP000826300">
    <property type="component" value="Chromosome"/>
</dbReference>
<dbReference type="EMBL" id="CP069370">
    <property type="protein sequence ID" value="QYZ71690.1"/>
    <property type="molecule type" value="Genomic_DNA"/>
</dbReference>
<comment type="subcellular location">
    <subcellularLocation>
        <location evidence="1">Secreted</location>
    </subcellularLocation>
</comment>
<dbReference type="GO" id="GO:0005576">
    <property type="term" value="C:extracellular region"/>
    <property type="evidence" value="ECO:0007669"/>
    <property type="project" value="UniProtKB-SubCell"/>
</dbReference>
<keyword evidence="2" id="KW-0964">Secreted</keyword>
<gene>
    <name evidence="3" type="ORF">JO391_09440</name>
</gene>
<dbReference type="InterPro" id="IPR050557">
    <property type="entry name" value="RTX_toxin/Mannuronan_C5-epim"/>
</dbReference>
<dbReference type="InterPro" id="IPR011049">
    <property type="entry name" value="Serralysin-like_metalloprot_C"/>
</dbReference>
<evidence type="ECO:0008006" key="5">
    <source>
        <dbReference type="Google" id="ProtNLM"/>
    </source>
</evidence>
<dbReference type="AlphaFoldDB" id="A0A8G0ZY79"/>
<evidence type="ECO:0000313" key="4">
    <source>
        <dbReference type="Proteomes" id="UP000826300"/>
    </source>
</evidence>
<accession>A0A8G0ZY79</accession>
<dbReference type="PROSITE" id="PS00330">
    <property type="entry name" value="HEMOLYSIN_CALCIUM"/>
    <property type="match status" value="4"/>
</dbReference>
<proteinExistence type="predicted"/>
<dbReference type="PANTHER" id="PTHR38340">
    <property type="entry name" value="S-LAYER PROTEIN"/>
    <property type="match status" value="1"/>
</dbReference>
<dbReference type="KEGG" id="nsm:JO391_09440"/>
<dbReference type="Pfam" id="PF00353">
    <property type="entry name" value="HemolysinCabind"/>
    <property type="match status" value="9"/>
</dbReference>
<dbReference type="InterPro" id="IPR001343">
    <property type="entry name" value="Hemolysn_Ca-bd"/>
</dbReference>
<name>A0A8G0ZY79_9RHOB</name>
<evidence type="ECO:0000256" key="1">
    <source>
        <dbReference type="ARBA" id="ARBA00004613"/>
    </source>
</evidence>
<keyword evidence="4" id="KW-1185">Reference proteome</keyword>
<dbReference type="GO" id="GO:0005509">
    <property type="term" value="F:calcium ion binding"/>
    <property type="evidence" value="ECO:0007669"/>
    <property type="project" value="InterPro"/>
</dbReference>
<protein>
    <recommendedName>
        <fullName evidence="5">Calcium-binding protein</fullName>
    </recommendedName>
</protein>
<evidence type="ECO:0000313" key="3">
    <source>
        <dbReference type="EMBL" id="QYZ71690.1"/>
    </source>
</evidence>
<sequence length="906" mass="92739">MAITGLPTTTGDDLVTVTPGTYHSVDALAGTDRLVVNWATLGTDVTLRDVGYGWWRFADDFSSAIDFINFESFDITTGSGNDRIGGRDGNDRLVSGAGNDSISSGLGADTIDGGAGRDLWSANYGGLNVGVTVTLTPGVWNIIGATGARLRGIEQVSLVTGSGGDLVDASAVTGDQYFESGAGNDTFIVNSGRSTFNAGVDEDLLVADFSAATTRISWTDRGYGWWRLGDQAGTRWVDTYSVERVNLTGGSGHDILSGGGLVDTLTGGAGNDWLNGVSGADVIAGGDGTDVWEANMSGYTTSVQVNLNTQTANVATISGIERLSLTTGAGSDRITAHAGIYNDVINTNDGNDVITTGRGFDSVNGGGQTDTLIVDWSGITGADSGISHSDRGYGWWRFSSRSGDIVDYYGIEQLNLTGGAGHDTLVGWGNRDTLNGNDGDDWLNSAAGTAVIDGGAGHDAWAADLTALNGAMLFDAVASQTTAQLTARNLSIRNIEQVSISLGAGNDSFSTAGYALNDTMNGGLGNDTLNPGLGIDRVNGEAGTDLLVLSFAGFDQDIDNRDVGYGWWRYGTVSDSQYADYLNMERFNITGGNGNDALDGGALADTLIGGAGNDTLYSGAGGADSVNGGAGQDTWAMNLSAATAGLTLTLTAAGAGTLVGNGTKLAGIESVQLNTGSGNDTINLSAVVGNHVLNTNDGNDVVNVGTGGVNEVNGGAGTDKLTADASTATASVRTVDKGYGWWAMEAVDGSYSTRYINVDQFDFTGSAYNDRLSGFGGNDVLRGAAGRDILNGGGGTDTLYGGADADQFLFTSVWSNGTDLVADAAAGDILRFEGVHINSLAAGNGATVGQWAAEIETVGGVTSIYIGLDATAGYDFRVNLTGAFGAGSFSVVDWNAWNGAADLIVT</sequence>
<dbReference type="RefSeq" id="WP_220664287.1">
    <property type="nucleotide sequence ID" value="NZ_CP069370.1"/>
</dbReference>
<evidence type="ECO:0000256" key="2">
    <source>
        <dbReference type="ARBA" id="ARBA00022525"/>
    </source>
</evidence>
<dbReference type="InterPro" id="IPR018511">
    <property type="entry name" value="Hemolysin-typ_Ca-bd_CS"/>
</dbReference>
<dbReference type="SUPFAM" id="SSF51120">
    <property type="entry name" value="beta-Roll"/>
    <property type="match status" value="5"/>
</dbReference>
<dbReference type="PRINTS" id="PR00313">
    <property type="entry name" value="CABNDNGRPT"/>
</dbReference>
<dbReference type="Gene3D" id="2.150.10.10">
    <property type="entry name" value="Serralysin-like metalloprotease, C-terminal"/>
    <property type="match status" value="7"/>
</dbReference>
<organism evidence="3 4">
    <name type="scientific">Neotabrizicola shimadae</name>
    <dbReference type="NCBI Taxonomy" id="2807096"/>
    <lineage>
        <taxon>Bacteria</taxon>
        <taxon>Pseudomonadati</taxon>
        <taxon>Pseudomonadota</taxon>
        <taxon>Alphaproteobacteria</taxon>
        <taxon>Rhodobacterales</taxon>
        <taxon>Paracoccaceae</taxon>
        <taxon>Neotabrizicola</taxon>
    </lineage>
</organism>
<reference evidence="3" key="1">
    <citation type="submission" date="2021-02" db="EMBL/GenBank/DDBJ databases">
        <title>Rhodobacter shimadae sp. nov., an aerobic anoxygenic phototrophic bacterium isolated from a hot spring.</title>
        <authorList>
            <person name="Muramatsu S."/>
            <person name="Haruta S."/>
            <person name="Hirose S."/>
            <person name="Hanada S."/>
        </authorList>
    </citation>
    <scope>NUCLEOTIDE SEQUENCE</scope>
    <source>
        <strain evidence="3">N10</strain>
    </source>
</reference>